<accession>A0A6J4IEZ8</accession>
<proteinExistence type="predicted"/>
<organism evidence="1">
    <name type="scientific">uncultured Mycobacteriales bacterium</name>
    <dbReference type="NCBI Taxonomy" id="581187"/>
    <lineage>
        <taxon>Bacteria</taxon>
        <taxon>Bacillati</taxon>
        <taxon>Actinomycetota</taxon>
        <taxon>Actinomycetes</taxon>
        <taxon>Mycobacteriales</taxon>
        <taxon>environmental samples</taxon>
    </lineage>
</organism>
<evidence type="ECO:0000313" key="1">
    <source>
        <dbReference type="EMBL" id="CAA9248381.1"/>
    </source>
</evidence>
<dbReference type="AlphaFoldDB" id="A0A6J4IEZ8"/>
<reference evidence="1" key="1">
    <citation type="submission" date="2020-02" db="EMBL/GenBank/DDBJ databases">
        <authorList>
            <person name="Meier V. D."/>
        </authorList>
    </citation>
    <scope>NUCLEOTIDE SEQUENCE</scope>
    <source>
        <strain evidence="1">AVDCRST_MAG41</strain>
    </source>
</reference>
<dbReference type="EMBL" id="CADCTP010000168">
    <property type="protein sequence ID" value="CAA9248381.1"/>
    <property type="molecule type" value="Genomic_DNA"/>
</dbReference>
<dbReference type="Pfam" id="PF12028">
    <property type="entry name" value="DUF3515"/>
    <property type="match status" value="1"/>
</dbReference>
<sequence length="115" mass="12282">ACQELISALPTELGDRPARPVRSSSPYVVAWGEPAVVLRCGVARPPSFLATVEVQDINGVTWFPERRGGTTAWTVVDRPVYVEVLAPASDASNSVARLSTPVSRALARRALDPAD</sequence>
<protein>
    <recommendedName>
        <fullName evidence="2">DUF3515 domain-containing protein</fullName>
    </recommendedName>
</protein>
<feature type="non-terminal residue" evidence="1">
    <location>
        <position position="1"/>
    </location>
</feature>
<name>A0A6J4IEZ8_9ACTN</name>
<dbReference type="InterPro" id="IPR021903">
    <property type="entry name" value="DUF3515"/>
</dbReference>
<evidence type="ECO:0008006" key="2">
    <source>
        <dbReference type="Google" id="ProtNLM"/>
    </source>
</evidence>
<gene>
    <name evidence="1" type="ORF">AVDCRST_MAG41-1812</name>
</gene>